<keyword evidence="5" id="KW-1015">Disulfide bond</keyword>
<dbReference type="GeneID" id="17279023"/>
<dbReference type="KEGG" id="ehx:EMIHUDRAFT_111579"/>
<evidence type="ECO:0000256" key="5">
    <source>
        <dbReference type="ARBA" id="ARBA00023157"/>
    </source>
</evidence>
<accession>A0A0D3KDB8</accession>
<dbReference type="HOGENOM" id="CLU_480986_0_0_1"/>
<protein>
    <recommendedName>
        <fullName evidence="7">MACPF domain-containing protein</fullName>
    </recommendedName>
</protein>
<evidence type="ECO:0000259" key="7">
    <source>
        <dbReference type="PROSITE" id="PS51412"/>
    </source>
</evidence>
<evidence type="ECO:0000256" key="6">
    <source>
        <dbReference type="SAM" id="SignalP"/>
    </source>
</evidence>
<dbReference type="Pfam" id="PF01823">
    <property type="entry name" value="MACPF"/>
    <property type="match status" value="1"/>
</dbReference>
<sequence>MLKVACLMLSFAVNALPAADLTSTEIELTPTGRGTTFATMTCDLCSNAAPFNNVDYVLFGYNATGGNPTGNTVDPGFKSRTPIFVGTYNQQLETKDKKHLVLDGFSAQLVHSCSTAFRSEVADSVEEYENELSTMFGASGGYAGFEFSAATEYTERTEQMIAEHMTRVESSAECLRYKVSQNADAPPQTTEGFKASVAGLGSDEEGYFGLFDKYGTHYTTSVTFGARQGYSALITKSARDTLQAQGINVEVAAEYEGTFSAGGNVGVGWEDEHRKQLSRALTDKEVFTIGTRWESDSEIWAQQADIKAMPVHYELASVCDLLSDPAKNAACKDAYFGKDQAYCKKRVHPNEPCLCDKTCGFVRPSPVGSCGPRKKGIGYINMPMADCSAMGGNPSATSGWVDCQFDWCTNGLYSAAKPGTCGNNKKGYGIVNMLAADCRRIEGAMNGNPNDNAWTACHLDWCVSPPAPVDYHADCPVWAGLMYCVVLYEVWMRQYCAASCGEGTGYVVGQYAAAPGRGGECRAPENKKAYGWIKSWGRDCEAMGGKVNGSPQLHEETWCHLDWCPQP</sequence>
<reference evidence="9" key="1">
    <citation type="journal article" date="2013" name="Nature">
        <title>Pan genome of the phytoplankton Emiliania underpins its global distribution.</title>
        <authorList>
            <person name="Read B.A."/>
            <person name="Kegel J."/>
            <person name="Klute M.J."/>
            <person name="Kuo A."/>
            <person name="Lefebvre S.C."/>
            <person name="Maumus F."/>
            <person name="Mayer C."/>
            <person name="Miller J."/>
            <person name="Monier A."/>
            <person name="Salamov A."/>
            <person name="Young J."/>
            <person name="Aguilar M."/>
            <person name="Claverie J.M."/>
            <person name="Frickenhaus S."/>
            <person name="Gonzalez K."/>
            <person name="Herman E.K."/>
            <person name="Lin Y.C."/>
            <person name="Napier J."/>
            <person name="Ogata H."/>
            <person name="Sarno A.F."/>
            <person name="Shmutz J."/>
            <person name="Schroeder D."/>
            <person name="de Vargas C."/>
            <person name="Verret F."/>
            <person name="von Dassow P."/>
            <person name="Valentin K."/>
            <person name="Van de Peer Y."/>
            <person name="Wheeler G."/>
            <person name="Dacks J.B."/>
            <person name="Delwiche C.F."/>
            <person name="Dyhrman S.T."/>
            <person name="Glockner G."/>
            <person name="John U."/>
            <person name="Richards T."/>
            <person name="Worden A.Z."/>
            <person name="Zhang X."/>
            <person name="Grigoriev I.V."/>
            <person name="Allen A.E."/>
            <person name="Bidle K."/>
            <person name="Borodovsky M."/>
            <person name="Bowler C."/>
            <person name="Brownlee C."/>
            <person name="Cock J.M."/>
            <person name="Elias M."/>
            <person name="Gladyshev V.N."/>
            <person name="Groth M."/>
            <person name="Guda C."/>
            <person name="Hadaegh A."/>
            <person name="Iglesias-Rodriguez M.D."/>
            <person name="Jenkins J."/>
            <person name="Jones B.M."/>
            <person name="Lawson T."/>
            <person name="Leese F."/>
            <person name="Lindquist E."/>
            <person name="Lobanov A."/>
            <person name="Lomsadze A."/>
            <person name="Malik S.B."/>
            <person name="Marsh M.E."/>
            <person name="Mackinder L."/>
            <person name="Mock T."/>
            <person name="Mueller-Roeber B."/>
            <person name="Pagarete A."/>
            <person name="Parker M."/>
            <person name="Probert I."/>
            <person name="Quesneville H."/>
            <person name="Raines C."/>
            <person name="Rensing S.A."/>
            <person name="Riano-Pachon D.M."/>
            <person name="Richier S."/>
            <person name="Rokitta S."/>
            <person name="Shiraiwa Y."/>
            <person name="Soanes D.M."/>
            <person name="van der Giezen M."/>
            <person name="Wahlund T.M."/>
            <person name="Williams B."/>
            <person name="Wilson W."/>
            <person name="Wolfe G."/>
            <person name="Wurch L.L."/>
        </authorList>
    </citation>
    <scope>NUCLEOTIDE SEQUENCE</scope>
</reference>
<evidence type="ECO:0000256" key="2">
    <source>
        <dbReference type="ARBA" id="ARBA00004613"/>
    </source>
</evidence>
<dbReference type="PROSITE" id="PS00279">
    <property type="entry name" value="MACPF_1"/>
    <property type="match status" value="1"/>
</dbReference>
<dbReference type="GO" id="GO:0016020">
    <property type="term" value="C:membrane"/>
    <property type="evidence" value="ECO:0007669"/>
    <property type="project" value="UniProtKB-SubCell"/>
</dbReference>
<evidence type="ECO:0000256" key="4">
    <source>
        <dbReference type="ARBA" id="ARBA00023136"/>
    </source>
</evidence>
<dbReference type="RefSeq" id="XP_005786182.1">
    <property type="nucleotide sequence ID" value="XM_005786125.1"/>
</dbReference>
<dbReference type="Proteomes" id="UP000013827">
    <property type="component" value="Unassembled WGS sequence"/>
</dbReference>
<dbReference type="InterPro" id="IPR003582">
    <property type="entry name" value="ShKT_dom"/>
</dbReference>
<organism evidence="8 9">
    <name type="scientific">Emiliania huxleyi (strain CCMP1516)</name>
    <dbReference type="NCBI Taxonomy" id="280463"/>
    <lineage>
        <taxon>Eukaryota</taxon>
        <taxon>Haptista</taxon>
        <taxon>Haptophyta</taxon>
        <taxon>Prymnesiophyceae</taxon>
        <taxon>Isochrysidales</taxon>
        <taxon>Noelaerhabdaceae</taxon>
        <taxon>Emiliania</taxon>
    </lineage>
</organism>
<evidence type="ECO:0000313" key="8">
    <source>
        <dbReference type="EnsemblProtists" id="EOD33753"/>
    </source>
</evidence>
<dbReference type="STRING" id="2903.R1DE47"/>
<evidence type="ECO:0000313" key="9">
    <source>
        <dbReference type="Proteomes" id="UP000013827"/>
    </source>
</evidence>
<name>A0A0D3KDB8_EMIH1</name>
<dbReference type="InterPro" id="IPR020863">
    <property type="entry name" value="MACPF_CS"/>
</dbReference>
<proteinExistence type="predicted"/>
<keyword evidence="3" id="KW-0964">Secreted</keyword>
<feature type="chain" id="PRO_5044291772" description="MACPF domain-containing protein" evidence="6">
    <location>
        <begin position="16"/>
        <end position="567"/>
    </location>
</feature>
<dbReference type="GO" id="GO:0005576">
    <property type="term" value="C:extracellular region"/>
    <property type="evidence" value="ECO:0007669"/>
    <property type="project" value="UniProtKB-SubCell"/>
</dbReference>
<reference evidence="8" key="2">
    <citation type="submission" date="2024-10" db="UniProtKB">
        <authorList>
            <consortium name="EnsemblProtists"/>
        </authorList>
    </citation>
    <scope>IDENTIFICATION</scope>
</reference>
<dbReference type="PaxDb" id="2903-EOD33753"/>
<keyword evidence="9" id="KW-1185">Reference proteome</keyword>
<comment type="subcellular location">
    <subcellularLocation>
        <location evidence="1">Membrane</location>
    </subcellularLocation>
    <subcellularLocation>
        <location evidence="2">Secreted</location>
    </subcellularLocation>
</comment>
<evidence type="ECO:0000256" key="1">
    <source>
        <dbReference type="ARBA" id="ARBA00004370"/>
    </source>
</evidence>
<keyword evidence="4" id="KW-0472">Membrane</keyword>
<feature type="domain" description="MACPF" evidence="7">
    <location>
        <begin position="38"/>
        <end position="354"/>
    </location>
</feature>
<keyword evidence="6" id="KW-0732">Signal</keyword>
<dbReference type="InterPro" id="IPR020864">
    <property type="entry name" value="MACPF"/>
</dbReference>
<dbReference type="Pfam" id="PF01549">
    <property type="entry name" value="ShK"/>
    <property type="match status" value="1"/>
</dbReference>
<dbReference type="EnsemblProtists" id="EOD33753">
    <property type="protein sequence ID" value="EOD33753"/>
    <property type="gene ID" value="EMIHUDRAFT_111579"/>
</dbReference>
<feature type="signal peptide" evidence="6">
    <location>
        <begin position="1"/>
        <end position="15"/>
    </location>
</feature>
<dbReference type="PROSITE" id="PS51412">
    <property type="entry name" value="MACPF_2"/>
    <property type="match status" value="1"/>
</dbReference>
<dbReference type="AlphaFoldDB" id="A0A0D3KDB8"/>
<evidence type="ECO:0000256" key="3">
    <source>
        <dbReference type="ARBA" id="ARBA00022525"/>
    </source>
</evidence>